<dbReference type="EMBL" id="LAZR01037015">
    <property type="protein sequence ID" value="KKL23327.1"/>
    <property type="molecule type" value="Genomic_DNA"/>
</dbReference>
<dbReference type="PANTHER" id="PTHR38733:SF1">
    <property type="entry name" value="TYPE IV METHYL-DIRECTED RESTRICTION ENZYME ECOKMCRBC"/>
    <property type="match status" value="1"/>
</dbReference>
<dbReference type="Pfam" id="PF10117">
    <property type="entry name" value="McrBC"/>
    <property type="match status" value="1"/>
</dbReference>
<protein>
    <submittedName>
        <fullName evidence="1">Uncharacterized protein</fullName>
    </submittedName>
</protein>
<reference evidence="1" key="1">
    <citation type="journal article" date="2015" name="Nature">
        <title>Complex archaea that bridge the gap between prokaryotes and eukaryotes.</title>
        <authorList>
            <person name="Spang A."/>
            <person name="Saw J.H."/>
            <person name="Jorgensen S.L."/>
            <person name="Zaremba-Niedzwiedzka K."/>
            <person name="Martijn J."/>
            <person name="Lind A.E."/>
            <person name="van Eijk R."/>
            <person name="Schleper C."/>
            <person name="Guy L."/>
            <person name="Ettema T.J."/>
        </authorList>
    </citation>
    <scope>NUCLEOTIDE SEQUENCE</scope>
</reference>
<gene>
    <name evidence="1" type="ORF">LCGC14_2426500</name>
</gene>
<dbReference type="AlphaFoldDB" id="A0A0F9CAF1"/>
<proteinExistence type="predicted"/>
<dbReference type="PANTHER" id="PTHR38733">
    <property type="entry name" value="PROTEIN MCRC"/>
    <property type="match status" value="1"/>
</dbReference>
<name>A0A0F9CAF1_9ZZZZ</name>
<organism evidence="1">
    <name type="scientific">marine sediment metagenome</name>
    <dbReference type="NCBI Taxonomy" id="412755"/>
    <lineage>
        <taxon>unclassified sequences</taxon>
        <taxon>metagenomes</taxon>
        <taxon>ecological metagenomes</taxon>
    </lineage>
</organism>
<comment type="caution">
    <text evidence="1">The sequence shown here is derived from an EMBL/GenBank/DDBJ whole genome shotgun (WGS) entry which is preliminary data.</text>
</comment>
<sequence length="416" mass="49601">MSLSTKFEEIVEYGNFPPIKISENQFEQIKKDFINTKYLTLIGKSDPIKGFYTIFLKARYYIGIVKFPNGQNFIIRPKIEDAKFLEMFKWDVDPKKIKVLRVIQKILKDPKSNFFEVLIDNFLISTERLISTFLRKSYKKRTEKLSVIRGKLQISETIKKLTFLNDEGICSFDDFTVDIFDNQLIKTALFKLRFMAFNKKQHIRIRKLLNILKNVSVMNFSHIELRNIKYNRFNSNYEEVHAYCIMILENFFFSLNLGISKSFSMLLNSWDIYERFLRKLFEHYLKGFSIQKNLTGNPSWSKKKAIPDIVLKKGNKILLLMDAKYKLRYKSRDWHQAGNYVRIIRDSNCVLIYPKNEIYSSYNLDDIDSEFGINHSVKVFTHSIDLSRIEDGNYLKNWVKQIVDKFSNYKTYFWVF</sequence>
<evidence type="ECO:0000313" key="1">
    <source>
        <dbReference type="EMBL" id="KKL23327.1"/>
    </source>
</evidence>
<dbReference type="InterPro" id="IPR019292">
    <property type="entry name" value="McrC"/>
</dbReference>
<accession>A0A0F9CAF1</accession>